<reference evidence="1" key="1">
    <citation type="journal article" date="2020" name="mSystems">
        <title>Genome- and Community-Level Interaction Insights into Carbon Utilization and Element Cycling Functions of Hydrothermarchaeota in Hydrothermal Sediment.</title>
        <authorList>
            <person name="Zhou Z."/>
            <person name="Liu Y."/>
            <person name="Xu W."/>
            <person name="Pan J."/>
            <person name="Luo Z.H."/>
            <person name="Li M."/>
        </authorList>
    </citation>
    <scope>NUCLEOTIDE SEQUENCE [LARGE SCALE GENOMIC DNA]</scope>
    <source>
        <strain evidence="1">SpSt-300</strain>
    </source>
</reference>
<accession>A0A7C2IZX3</accession>
<comment type="caution">
    <text evidence="1">The sequence shown here is derived from an EMBL/GenBank/DDBJ whole genome shotgun (WGS) entry which is preliminary data.</text>
</comment>
<gene>
    <name evidence="1" type="ORF">ENQ34_02625</name>
</gene>
<proteinExistence type="predicted"/>
<dbReference type="EMBL" id="DSMU01000170">
    <property type="protein sequence ID" value="HEL65561.1"/>
    <property type="molecule type" value="Genomic_DNA"/>
</dbReference>
<dbReference type="AlphaFoldDB" id="A0A7C2IZX3"/>
<sequence>MLPVTDLYSSLVFAENNGLLADLGRLYAGLPEKECAGCAACCTNPPPAAFVEYLNVYRYLREKLAGKEAAVLKRVAEFFFLELADPEQRCPFYEAGSGCLVSPVRPLGCRLFGMLQAPDYEESEKERVARLQAVAALFRTNYGIELPPAVLAARPYCDRREKEGLQQLTGAEAKENKMRLLVLDAGVVAPEPVFQERTFFPLPIHLAMTVLNTGVRAKRVEVTRAFLAGSRELLEKYVGRVAGFRL</sequence>
<name>A0A7C2IZX3_9THEO</name>
<evidence type="ECO:0000313" key="1">
    <source>
        <dbReference type="EMBL" id="HEL65561.1"/>
    </source>
</evidence>
<organism evidence="1">
    <name type="scientific">Ammonifex degensii</name>
    <dbReference type="NCBI Taxonomy" id="42838"/>
    <lineage>
        <taxon>Bacteria</taxon>
        <taxon>Bacillati</taxon>
        <taxon>Bacillota</taxon>
        <taxon>Clostridia</taxon>
        <taxon>Thermoanaerobacterales</taxon>
        <taxon>Thermoanaerobacteraceae</taxon>
        <taxon>Ammonifex</taxon>
    </lineage>
</organism>
<protein>
    <submittedName>
        <fullName evidence="1">YkgJ family cysteine cluster protein</fullName>
    </submittedName>
</protein>
<dbReference type="InterPro" id="IPR005358">
    <property type="entry name" value="Puta_zinc/iron-chelating_dom"/>
</dbReference>
<dbReference type="Pfam" id="PF03692">
    <property type="entry name" value="CxxCxxCC"/>
    <property type="match status" value="1"/>
</dbReference>